<accession>A0ABN9QVU9</accession>
<dbReference type="SUPFAM" id="SSF56219">
    <property type="entry name" value="DNase I-like"/>
    <property type="match status" value="1"/>
</dbReference>
<proteinExistence type="predicted"/>
<reference evidence="1" key="1">
    <citation type="submission" date="2023-10" db="EMBL/GenBank/DDBJ databases">
        <authorList>
            <person name="Chen Y."/>
            <person name="Shah S."/>
            <person name="Dougan E. K."/>
            <person name="Thang M."/>
            <person name="Chan C."/>
        </authorList>
    </citation>
    <scope>NUCLEOTIDE SEQUENCE [LARGE SCALE GENOMIC DNA]</scope>
</reference>
<protein>
    <recommendedName>
        <fullName evidence="3">Endonuclease/exonuclease/phosphatase domain-containing protein</fullName>
    </recommendedName>
</protein>
<gene>
    <name evidence="1" type="ORF">PCOR1329_LOCUS15422</name>
</gene>
<dbReference type="Proteomes" id="UP001189429">
    <property type="component" value="Unassembled WGS sequence"/>
</dbReference>
<evidence type="ECO:0000313" key="1">
    <source>
        <dbReference type="EMBL" id="CAK0810460.1"/>
    </source>
</evidence>
<name>A0ABN9QVU9_9DINO</name>
<evidence type="ECO:0008006" key="3">
    <source>
        <dbReference type="Google" id="ProtNLM"/>
    </source>
</evidence>
<organism evidence="1 2">
    <name type="scientific">Prorocentrum cordatum</name>
    <dbReference type="NCBI Taxonomy" id="2364126"/>
    <lineage>
        <taxon>Eukaryota</taxon>
        <taxon>Sar</taxon>
        <taxon>Alveolata</taxon>
        <taxon>Dinophyceae</taxon>
        <taxon>Prorocentrales</taxon>
        <taxon>Prorocentraceae</taxon>
        <taxon>Prorocentrum</taxon>
    </lineage>
</organism>
<evidence type="ECO:0000313" key="2">
    <source>
        <dbReference type="Proteomes" id="UP001189429"/>
    </source>
</evidence>
<dbReference type="InterPro" id="IPR036691">
    <property type="entry name" value="Endo/exonu/phosph_ase_sf"/>
</dbReference>
<comment type="caution">
    <text evidence="1">The sequence shown here is derived from an EMBL/GenBank/DDBJ whole genome shotgun (WGS) entry which is preliminary data.</text>
</comment>
<feature type="non-terminal residue" evidence="1">
    <location>
        <position position="311"/>
    </location>
</feature>
<sequence length="311" mass="35796">MPSVLQFGLLCHTLTARMRLISWNPMPLQDCDRRIEISRELQHVDAVLLSGTQTKTIDAYDTHSTTEFLMLKFGWHHCNKNTTGSKSCGTEIWHSRRWFRKSHIVKVCQTPAAIRGRVGAVRVKSSQFDYTFIAAHFPPRAPRRTTATKHEVIVDKITAHLRDVLASLPNRTCVFIGADLNDGLKRDISTVDENATIGAFASGQQHYAGGAFHALLKDYALCATNTRHRHNIACRLTKRLRAFPSQRLLDHMMLYIDVDCSLTYDKPKTLPQWDFARIFPASHDERYRWWAKQLRDDIERDLTNLMHEYGH</sequence>
<keyword evidence="2" id="KW-1185">Reference proteome</keyword>
<dbReference type="Gene3D" id="3.60.10.10">
    <property type="entry name" value="Endonuclease/exonuclease/phosphatase"/>
    <property type="match status" value="1"/>
</dbReference>
<dbReference type="EMBL" id="CAUYUJ010004666">
    <property type="protein sequence ID" value="CAK0810460.1"/>
    <property type="molecule type" value="Genomic_DNA"/>
</dbReference>